<proteinExistence type="predicted"/>
<organism evidence="1 2">
    <name type="scientific">Flavobacterium oreochromis</name>
    <dbReference type="NCBI Taxonomy" id="2906078"/>
    <lineage>
        <taxon>Bacteria</taxon>
        <taxon>Pseudomonadati</taxon>
        <taxon>Bacteroidota</taxon>
        <taxon>Flavobacteriia</taxon>
        <taxon>Flavobacteriales</taxon>
        <taxon>Flavobacteriaceae</taxon>
        <taxon>Flavobacterium</taxon>
    </lineage>
</organism>
<protein>
    <recommendedName>
        <fullName evidence="3">Competence protein</fullName>
    </recommendedName>
</protein>
<dbReference type="RefSeq" id="WP_088401249.1">
    <property type="nucleotide sequence ID" value="NZ_JAZGZP010000043.1"/>
</dbReference>
<sequence length="323" mass="38187">MNKARLVSNNEIVRADVLLELYPNYKELEFVCIDEKCSVRMAPACINKKDHRKPHFKKYRNREHIETCEYAIFNELHQTGQNQKLNNIQINKIGYPSVFNLNDDYDKVEEKKSSKARLDNEDEGITGNGGIKKVYEFDSENIKFDRNNKVQSIDRIVDWYLGFPYNRDVEIEIKGIKIEYRFFFKGIKDYTQSTELHNERIFYGRIMLSNKNRNAFDKYSESVYISLLGFQDKDKISSKTNNYSVKIDKNAISKNLLSRLKNKYNTLFEKAFTEFKNNTVEPNVALYAFLYGTIDNINDTILNVKQNHITFRYDKVRKTIIEE</sequence>
<comment type="caution">
    <text evidence="1">The sequence shown here is derived from an EMBL/GenBank/DDBJ whole genome shotgun (WGS) entry which is preliminary data.</text>
</comment>
<dbReference type="EMBL" id="JAZGZP010000043">
    <property type="protein sequence ID" value="MFK7002189.1"/>
    <property type="molecule type" value="Genomic_DNA"/>
</dbReference>
<keyword evidence="2" id="KW-1185">Reference proteome</keyword>
<evidence type="ECO:0008006" key="3">
    <source>
        <dbReference type="Google" id="ProtNLM"/>
    </source>
</evidence>
<name>A0ABW8PCC3_9FLAO</name>
<evidence type="ECO:0000313" key="1">
    <source>
        <dbReference type="EMBL" id="MFK7002189.1"/>
    </source>
</evidence>
<gene>
    <name evidence="1" type="ORF">V3I07_15020</name>
</gene>
<accession>A0ABW8PCC3</accession>
<reference evidence="1 2" key="1">
    <citation type="submission" date="2024-02" db="EMBL/GenBank/DDBJ databases">
        <title>Comparative Genomic Analysis of Flavobacterium Species Causing Columnaris Disease of Freshwater Fish in Thailand: Insights into Virulence and Resistance Mechanisms.</title>
        <authorList>
            <person name="Nguyen D."/>
            <person name="Chokmangmeepisarn P."/>
            <person name="Khianchaikhan K."/>
            <person name="Morishita M."/>
            <person name="Bunnoy A."/>
            <person name="Rodkhum C."/>
        </authorList>
    </citation>
    <scope>NUCLEOTIDE SEQUENCE [LARGE SCALE GENOMIC DNA]</scope>
    <source>
        <strain evidence="1 2">CNRT2201</strain>
    </source>
</reference>
<evidence type="ECO:0000313" key="2">
    <source>
        <dbReference type="Proteomes" id="UP001621706"/>
    </source>
</evidence>
<dbReference type="Proteomes" id="UP001621706">
    <property type="component" value="Unassembled WGS sequence"/>
</dbReference>